<dbReference type="Gene3D" id="3.30.830.10">
    <property type="entry name" value="Metalloenzyme, LuxS/M16 peptidase-like"/>
    <property type="match status" value="2"/>
</dbReference>
<dbReference type="PANTHER" id="PTHR11851:SF49">
    <property type="entry name" value="MITOCHONDRIAL-PROCESSING PEPTIDASE SUBUNIT ALPHA"/>
    <property type="match status" value="1"/>
</dbReference>
<dbReference type="InterPro" id="IPR011765">
    <property type="entry name" value="Pept_M16_N"/>
</dbReference>
<name>A0A2H0DYK0_9BACT</name>
<comment type="caution">
    <text evidence="5">The sequence shown here is derived from an EMBL/GenBank/DDBJ whole genome shotgun (WGS) entry which is preliminary data.</text>
</comment>
<evidence type="ECO:0000313" key="6">
    <source>
        <dbReference type="Proteomes" id="UP000231143"/>
    </source>
</evidence>
<dbReference type="AlphaFoldDB" id="A0A2H0DYK0"/>
<dbReference type="InterPro" id="IPR050361">
    <property type="entry name" value="MPP/UQCRC_Complex"/>
</dbReference>
<organism evidence="5 6">
    <name type="scientific">Candidatus Campbellbacteria bacterium CG22_combo_CG10-13_8_21_14_all_36_13</name>
    <dbReference type="NCBI Taxonomy" id="1974529"/>
    <lineage>
        <taxon>Bacteria</taxon>
        <taxon>Candidatus Campbelliibacteriota</taxon>
    </lineage>
</organism>
<dbReference type="GO" id="GO:0004222">
    <property type="term" value="F:metalloendopeptidase activity"/>
    <property type="evidence" value="ECO:0007669"/>
    <property type="project" value="InterPro"/>
</dbReference>
<dbReference type="Pfam" id="PF00675">
    <property type="entry name" value="Peptidase_M16"/>
    <property type="match status" value="1"/>
</dbReference>
<evidence type="ECO:0000256" key="2">
    <source>
        <dbReference type="RuleBase" id="RU004447"/>
    </source>
</evidence>
<comment type="similarity">
    <text evidence="1 2">Belongs to the peptidase M16 family.</text>
</comment>
<evidence type="ECO:0000256" key="1">
    <source>
        <dbReference type="ARBA" id="ARBA00007261"/>
    </source>
</evidence>
<dbReference type="InterPro" id="IPR011249">
    <property type="entry name" value="Metalloenz_LuxS/M16"/>
</dbReference>
<feature type="domain" description="Peptidase M16 N-terminal" evidence="3">
    <location>
        <begin position="18"/>
        <end position="163"/>
    </location>
</feature>
<gene>
    <name evidence="5" type="ORF">COW81_01185</name>
</gene>
<protein>
    <recommendedName>
        <fullName evidence="7">Peptidase M16</fullName>
    </recommendedName>
</protein>
<evidence type="ECO:0000313" key="5">
    <source>
        <dbReference type="EMBL" id="PIP87252.1"/>
    </source>
</evidence>
<reference evidence="5 6" key="1">
    <citation type="submission" date="2017-09" db="EMBL/GenBank/DDBJ databases">
        <title>Depth-based differentiation of microbial function through sediment-hosted aquifers and enrichment of novel symbionts in the deep terrestrial subsurface.</title>
        <authorList>
            <person name="Probst A.J."/>
            <person name="Ladd B."/>
            <person name="Jarett J.K."/>
            <person name="Geller-Mcgrath D.E."/>
            <person name="Sieber C.M."/>
            <person name="Emerson J.B."/>
            <person name="Anantharaman K."/>
            <person name="Thomas B.C."/>
            <person name="Malmstrom R."/>
            <person name="Stieglmeier M."/>
            <person name="Klingl A."/>
            <person name="Woyke T."/>
            <person name="Ryan C.M."/>
            <person name="Banfield J.F."/>
        </authorList>
    </citation>
    <scope>NUCLEOTIDE SEQUENCE [LARGE SCALE GENOMIC DNA]</scope>
    <source>
        <strain evidence="5">CG22_combo_CG10-13_8_21_14_all_36_13</strain>
    </source>
</reference>
<evidence type="ECO:0000259" key="3">
    <source>
        <dbReference type="Pfam" id="PF00675"/>
    </source>
</evidence>
<dbReference type="GO" id="GO:0006508">
    <property type="term" value="P:proteolysis"/>
    <property type="evidence" value="ECO:0007669"/>
    <property type="project" value="InterPro"/>
</dbReference>
<evidence type="ECO:0000259" key="4">
    <source>
        <dbReference type="Pfam" id="PF05193"/>
    </source>
</evidence>
<dbReference type="Pfam" id="PF05193">
    <property type="entry name" value="Peptidase_M16_C"/>
    <property type="match status" value="1"/>
</dbReference>
<dbReference type="InterPro" id="IPR001431">
    <property type="entry name" value="Pept_M16_Zn_BS"/>
</dbReference>
<sequence length="423" mass="47670">MKKPVRKVLDNGMRIVVVPMPGSPTVTTVAFVEAGSKYETKEINGISHFLEHMFFKGTEKRKKSIDISGELDGIGALSNAFTGNEYTGYYAKARAKYFTRIADVISDMFLNSKFPKEEIEKERGVIMAEIDMYEDLPQFNVEEVLDNLMYGDQPAGWSIAGPKENIKKISQEDFFEYRKKHYVAEKTAIVVAGDVNPKDVFKEIEKKFENVSTSKGLKKLKVKESQTTKQVLLKHKTTDQTHVAIGFRSFKVGHKDNVKIKVLADVLGGSMSARLFQRLREEMGVAYYVRSSNNSQSDVGVFSIKTGVDSKRIDEVLNALGEEILKLKNELVEEKELKKSKEHMIGMLGMALEASDDVAMWVGSKEILHQELITPDILIKEIQKVTAKDIQKMAQTIFQEKGMNLAIIGPHKDGKELLKHLKV</sequence>
<proteinExistence type="inferred from homology"/>
<dbReference type="EMBL" id="PCTT01000014">
    <property type="protein sequence ID" value="PIP87252.1"/>
    <property type="molecule type" value="Genomic_DNA"/>
</dbReference>
<dbReference type="PANTHER" id="PTHR11851">
    <property type="entry name" value="METALLOPROTEASE"/>
    <property type="match status" value="1"/>
</dbReference>
<evidence type="ECO:0008006" key="7">
    <source>
        <dbReference type="Google" id="ProtNLM"/>
    </source>
</evidence>
<dbReference type="InterPro" id="IPR007863">
    <property type="entry name" value="Peptidase_M16_C"/>
</dbReference>
<dbReference type="Proteomes" id="UP000231143">
    <property type="component" value="Unassembled WGS sequence"/>
</dbReference>
<accession>A0A2H0DYK0</accession>
<dbReference type="GO" id="GO:0046872">
    <property type="term" value="F:metal ion binding"/>
    <property type="evidence" value="ECO:0007669"/>
    <property type="project" value="InterPro"/>
</dbReference>
<dbReference type="PROSITE" id="PS00143">
    <property type="entry name" value="INSULINASE"/>
    <property type="match status" value="1"/>
</dbReference>
<dbReference type="SUPFAM" id="SSF63411">
    <property type="entry name" value="LuxS/MPP-like metallohydrolase"/>
    <property type="match status" value="2"/>
</dbReference>
<feature type="domain" description="Peptidase M16 C-terminal" evidence="4">
    <location>
        <begin position="168"/>
        <end position="342"/>
    </location>
</feature>